<dbReference type="GO" id="GO:0005524">
    <property type="term" value="F:ATP binding"/>
    <property type="evidence" value="ECO:0007669"/>
    <property type="project" value="UniProtKB-KW"/>
</dbReference>
<dbReference type="PROSITE" id="PS00688">
    <property type="entry name" value="SIGMA54_INTERACT_3"/>
    <property type="match status" value="1"/>
</dbReference>
<dbReference type="InterPro" id="IPR002078">
    <property type="entry name" value="Sigma_54_int"/>
</dbReference>
<accession>A0A0F9LV87</accession>
<comment type="caution">
    <text evidence="8">The sequence shown here is derived from an EMBL/GenBank/DDBJ whole genome shotgun (WGS) entry which is preliminary data.</text>
</comment>
<dbReference type="Gene3D" id="1.10.10.60">
    <property type="entry name" value="Homeodomain-like"/>
    <property type="match status" value="1"/>
</dbReference>
<evidence type="ECO:0000259" key="7">
    <source>
        <dbReference type="PROSITE" id="PS50045"/>
    </source>
</evidence>
<dbReference type="EMBL" id="LAZR01005762">
    <property type="protein sequence ID" value="KKM97323.1"/>
    <property type="molecule type" value="Genomic_DNA"/>
</dbReference>
<dbReference type="PROSITE" id="PS50045">
    <property type="entry name" value="SIGMA54_INTERACT_4"/>
    <property type="match status" value="1"/>
</dbReference>
<keyword evidence="1" id="KW-0547">Nucleotide-binding</keyword>
<evidence type="ECO:0000256" key="4">
    <source>
        <dbReference type="ARBA" id="ARBA00023125"/>
    </source>
</evidence>
<protein>
    <recommendedName>
        <fullName evidence="7">Sigma-54 factor interaction domain-containing protein</fullName>
    </recommendedName>
</protein>
<evidence type="ECO:0000256" key="3">
    <source>
        <dbReference type="ARBA" id="ARBA00023015"/>
    </source>
</evidence>
<organism evidence="8">
    <name type="scientific">marine sediment metagenome</name>
    <dbReference type="NCBI Taxonomy" id="412755"/>
    <lineage>
        <taxon>unclassified sequences</taxon>
        <taxon>metagenomes</taxon>
        <taxon>ecological metagenomes</taxon>
    </lineage>
</organism>
<evidence type="ECO:0000313" key="8">
    <source>
        <dbReference type="EMBL" id="KKM97323.1"/>
    </source>
</evidence>
<dbReference type="InterPro" id="IPR009057">
    <property type="entry name" value="Homeodomain-like_sf"/>
</dbReference>
<gene>
    <name evidence="8" type="ORF">LCGC14_1169270</name>
</gene>
<keyword evidence="6" id="KW-0804">Transcription</keyword>
<sequence>MNSSPATIIKVGLINQSYAENKSISSRIISATNKNLKDEIEKKKFREDLYYRIAVFPIHLPPLKERREDLLLLVPHFLKKYATRKKPKNISPKAMKALMLYDWPGNVRELENVIHRAIVLVEGETIELGHLPSELQNLAHTKIFTGNNAVSLEDPSSHKIIPFEEIEKEVLVHALKASGGNISKATRGLKIGRATFYRKLKKYNLLDKNPKSTN</sequence>
<keyword evidence="4" id="KW-0238">DNA-binding</keyword>
<evidence type="ECO:0000256" key="5">
    <source>
        <dbReference type="ARBA" id="ARBA00023159"/>
    </source>
</evidence>
<dbReference type="PRINTS" id="PR01590">
    <property type="entry name" value="HTHFIS"/>
</dbReference>
<dbReference type="GO" id="GO:0043565">
    <property type="term" value="F:sequence-specific DNA binding"/>
    <property type="evidence" value="ECO:0007669"/>
    <property type="project" value="InterPro"/>
</dbReference>
<feature type="domain" description="Sigma-54 factor interaction" evidence="7">
    <location>
        <begin position="8"/>
        <end position="119"/>
    </location>
</feature>
<dbReference type="AlphaFoldDB" id="A0A0F9LV87"/>
<dbReference type="Pfam" id="PF25601">
    <property type="entry name" value="AAA_lid_14"/>
    <property type="match status" value="1"/>
</dbReference>
<dbReference type="GO" id="GO:0006355">
    <property type="term" value="P:regulation of DNA-templated transcription"/>
    <property type="evidence" value="ECO:0007669"/>
    <property type="project" value="InterPro"/>
</dbReference>
<keyword evidence="3" id="KW-0805">Transcription regulation</keyword>
<keyword evidence="5" id="KW-0010">Activator</keyword>
<dbReference type="PANTHER" id="PTHR32071:SF57">
    <property type="entry name" value="C4-DICARBOXYLATE TRANSPORT TRANSCRIPTIONAL REGULATORY PROTEIN DCTD"/>
    <property type="match status" value="1"/>
</dbReference>
<dbReference type="SUPFAM" id="SSF46689">
    <property type="entry name" value="Homeodomain-like"/>
    <property type="match status" value="1"/>
</dbReference>
<dbReference type="Gene3D" id="3.40.50.300">
    <property type="entry name" value="P-loop containing nucleotide triphosphate hydrolases"/>
    <property type="match status" value="1"/>
</dbReference>
<dbReference type="Pfam" id="PF00158">
    <property type="entry name" value="Sigma54_activat"/>
    <property type="match status" value="1"/>
</dbReference>
<reference evidence="8" key="1">
    <citation type="journal article" date="2015" name="Nature">
        <title>Complex archaea that bridge the gap between prokaryotes and eukaryotes.</title>
        <authorList>
            <person name="Spang A."/>
            <person name="Saw J.H."/>
            <person name="Jorgensen S.L."/>
            <person name="Zaremba-Niedzwiedzka K."/>
            <person name="Martijn J."/>
            <person name="Lind A.E."/>
            <person name="van Eijk R."/>
            <person name="Schleper C."/>
            <person name="Guy L."/>
            <person name="Ettema T.J."/>
        </authorList>
    </citation>
    <scope>NUCLEOTIDE SEQUENCE</scope>
</reference>
<evidence type="ECO:0000256" key="6">
    <source>
        <dbReference type="ARBA" id="ARBA00023163"/>
    </source>
</evidence>
<dbReference type="Gene3D" id="1.10.8.60">
    <property type="match status" value="1"/>
</dbReference>
<dbReference type="SUPFAM" id="SSF52540">
    <property type="entry name" value="P-loop containing nucleoside triphosphate hydrolases"/>
    <property type="match status" value="1"/>
</dbReference>
<proteinExistence type="predicted"/>
<dbReference type="InterPro" id="IPR027417">
    <property type="entry name" value="P-loop_NTPase"/>
</dbReference>
<name>A0A0F9LV87_9ZZZZ</name>
<evidence type="ECO:0000256" key="1">
    <source>
        <dbReference type="ARBA" id="ARBA00022741"/>
    </source>
</evidence>
<dbReference type="Pfam" id="PF02954">
    <property type="entry name" value="HTH_8"/>
    <property type="match status" value="1"/>
</dbReference>
<dbReference type="InterPro" id="IPR025944">
    <property type="entry name" value="Sigma_54_int_dom_CS"/>
</dbReference>
<dbReference type="PANTHER" id="PTHR32071">
    <property type="entry name" value="TRANSCRIPTIONAL REGULATORY PROTEIN"/>
    <property type="match status" value="1"/>
</dbReference>
<evidence type="ECO:0000256" key="2">
    <source>
        <dbReference type="ARBA" id="ARBA00022840"/>
    </source>
</evidence>
<dbReference type="InterPro" id="IPR058031">
    <property type="entry name" value="AAA_lid_NorR"/>
</dbReference>
<keyword evidence="2" id="KW-0067">ATP-binding</keyword>
<dbReference type="FunFam" id="1.10.8.60:FF:000014">
    <property type="entry name" value="DNA-binding transcriptional regulator NtrC"/>
    <property type="match status" value="1"/>
</dbReference>
<dbReference type="InterPro" id="IPR002197">
    <property type="entry name" value="HTH_Fis"/>
</dbReference>